<evidence type="ECO:0000256" key="1">
    <source>
        <dbReference type="SAM" id="MobiDB-lite"/>
    </source>
</evidence>
<name>A0ABD3GSU8_9MARC</name>
<organism evidence="2 3">
    <name type="scientific">Riccia sorocarpa</name>
    <dbReference type="NCBI Taxonomy" id="122646"/>
    <lineage>
        <taxon>Eukaryota</taxon>
        <taxon>Viridiplantae</taxon>
        <taxon>Streptophyta</taxon>
        <taxon>Embryophyta</taxon>
        <taxon>Marchantiophyta</taxon>
        <taxon>Marchantiopsida</taxon>
        <taxon>Marchantiidae</taxon>
        <taxon>Marchantiales</taxon>
        <taxon>Ricciaceae</taxon>
        <taxon>Riccia</taxon>
    </lineage>
</organism>
<protein>
    <submittedName>
        <fullName evidence="2">Uncharacterized protein</fullName>
    </submittedName>
</protein>
<keyword evidence="3" id="KW-1185">Reference proteome</keyword>
<evidence type="ECO:0000313" key="2">
    <source>
        <dbReference type="EMBL" id="KAL3680891.1"/>
    </source>
</evidence>
<dbReference type="EMBL" id="JBJQOH010000007">
    <property type="protein sequence ID" value="KAL3680891.1"/>
    <property type="molecule type" value="Genomic_DNA"/>
</dbReference>
<dbReference type="Proteomes" id="UP001633002">
    <property type="component" value="Unassembled WGS sequence"/>
</dbReference>
<sequence>MSESGLKITDPEVWYWFTWKHRCQEVYEGKRVNTPMKVILREAKKMTANLHKRYSAEHRFEFLRACKGTLEDLMRDLCIGEKNRVVLTTTFTREEEQWVMATPTDVSSSAQHRTTDRQDALEGRHPKEHEGPHHGDEAEEFTDCEVANITQEWSVQRELEILGFSEIFSTGSEMG</sequence>
<reference evidence="2 3" key="1">
    <citation type="submission" date="2024-09" db="EMBL/GenBank/DDBJ databases">
        <title>Chromosome-scale assembly of Riccia sorocarpa.</title>
        <authorList>
            <person name="Paukszto L."/>
        </authorList>
    </citation>
    <scope>NUCLEOTIDE SEQUENCE [LARGE SCALE GENOMIC DNA]</scope>
    <source>
        <strain evidence="2">LP-2024</strain>
        <tissue evidence="2">Aerial parts of the thallus</tissue>
    </source>
</reference>
<dbReference type="AlphaFoldDB" id="A0ABD3GSU8"/>
<accession>A0ABD3GSU8</accession>
<gene>
    <name evidence="2" type="ORF">R1sor_023847</name>
</gene>
<comment type="caution">
    <text evidence="2">The sequence shown here is derived from an EMBL/GenBank/DDBJ whole genome shotgun (WGS) entry which is preliminary data.</text>
</comment>
<evidence type="ECO:0000313" key="3">
    <source>
        <dbReference type="Proteomes" id="UP001633002"/>
    </source>
</evidence>
<feature type="region of interest" description="Disordered" evidence="1">
    <location>
        <begin position="102"/>
        <end position="139"/>
    </location>
</feature>
<proteinExistence type="predicted"/>
<feature type="compositionally biased region" description="Basic and acidic residues" evidence="1">
    <location>
        <begin position="113"/>
        <end position="136"/>
    </location>
</feature>